<protein>
    <submittedName>
        <fullName evidence="3">Band 3 anion exchange protein</fullName>
    </submittedName>
</protein>
<gene>
    <name evidence="3" type="primary">slc4a1</name>
    <name evidence="3" type="ORF">g.118689</name>
</gene>
<sequence>KTGKGCWSCRCKPWGTKGHEIWQPQLRGRRAESLPRSCPHTLLSDGAASPPTRTTQAPAPMATCSPRHHLPASSLLLVAKRPHRLHLPRPQGVPASLPRRGVAPLRAFRRADFDGFARRVASGEVVREAWRTANDGFEQLAYDSRKLAERIDRRFAVSRRLDWAARAAADRAREIDRDLGVGRRWRAFSGDFSRNWPRYRKVLKDFADTPIGRAFVTIFFLWFALSGWLFNFLALATLVLPFAAPLLIGAIANNFVIQGNCPACKRQFMGYRNQLIQCTGCGNIVWQPKADFSRGRRNSARSSTSEPDIIDIEIEEK</sequence>
<keyword evidence="2" id="KW-1133">Transmembrane helix</keyword>
<keyword evidence="2" id="KW-0812">Transmembrane</keyword>
<proteinExistence type="predicted"/>
<feature type="non-terminal residue" evidence="3">
    <location>
        <position position="1"/>
    </location>
</feature>
<evidence type="ECO:0000256" key="2">
    <source>
        <dbReference type="SAM" id="Phobius"/>
    </source>
</evidence>
<feature type="region of interest" description="Disordered" evidence="1">
    <location>
        <begin position="41"/>
        <end position="63"/>
    </location>
</feature>
<dbReference type="EMBL" id="GDJX01005994">
    <property type="protein sequence ID" value="JAT61942.1"/>
    <property type="molecule type" value="Transcribed_RNA"/>
</dbReference>
<name>A0A1D1Z544_9ARAE</name>
<keyword evidence="2" id="KW-0472">Membrane</keyword>
<dbReference type="GO" id="GO:0009507">
    <property type="term" value="C:chloroplast"/>
    <property type="evidence" value="ECO:0007669"/>
    <property type="project" value="TreeGrafter"/>
</dbReference>
<reference evidence="3" key="1">
    <citation type="submission" date="2015-07" db="EMBL/GenBank/DDBJ databases">
        <title>Transcriptome Assembly of Anthurium amnicola.</title>
        <authorList>
            <person name="Suzuki J."/>
        </authorList>
    </citation>
    <scope>NUCLEOTIDE SEQUENCE</scope>
</reference>
<evidence type="ECO:0000313" key="3">
    <source>
        <dbReference type="EMBL" id="JAT61942.1"/>
    </source>
</evidence>
<dbReference type="PANTHER" id="PTHR36356">
    <property type="entry name" value="EXPRESSED PROTEIN"/>
    <property type="match status" value="1"/>
</dbReference>
<dbReference type="PANTHER" id="PTHR36356:SF1">
    <property type="entry name" value="EXPRESSED PROTEIN"/>
    <property type="match status" value="1"/>
</dbReference>
<feature type="transmembrane region" description="Helical" evidence="2">
    <location>
        <begin position="236"/>
        <end position="257"/>
    </location>
</feature>
<accession>A0A1D1Z544</accession>
<dbReference type="AlphaFoldDB" id="A0A1D1Z544"/>
<feature type="transmembrane region" description="Helical" evidence="2">
    <location>
        <begin position="210"/>
        <end position="230"/>
    </location>
</feature>
<evidence type="ECO:0000256" key="1">
    <source>
        <dbReference type="SAM" id="MobiDB-lite"/>
    </source>
</evidence>
<organism evidence="3">
    <name type="scientific">Anthurium amnicola</name>
    <dbReference type="NCBI Taxonomy" id="1678845"/>
    <lineage>
        <taxon>Eukaryota</taxon>
        <taxon>Viridiplantae</taxon>
        <taxon>Streptophyta</taxon>
        <taxon>Embryophyta</taxon>
        <taxon>Tracheophyta</taxon>
        <taxon>Spermatophyta</taxon>
        <taxon>Magnoliopsida</taxon>
        <taxon>Liliopsida</taxon>
        <taxon>Araceae</taxon>
        <taxon>Pothoideae</taxon>
        <taxon>Potheae</taxon>
        <taxon>Anthurium</taxon>
    </lineage>
</organism>